<accession>A0A8H3NMA8</accession>
<dbReference type="AlphaFoldDB" id="A0A8H3NMA8"/>
<comment type="caution">
    <text evidence="2">The sequence shown here is derived from an EMBL/GenBank/DDBJ whole genome shotgun (WGS) entry which is preliminary data.</text>
</comment>
<organism evidence="2 3">
    <name type="scientific">Aspergillus udagawae</name>
    <dbReference type="NCBI Taxonomy" id="91492"/>
    <lineage>
        <taxon>Eukaryota</taxon>
        <taxon>Fungi</taxon>
        <taxon>Dikarya</taxon>
        <taxon>Ascomycota</taxon>
        <taxon>Pezizomycotina</taxon>
        <taxon>Eurotiomycetes</taxon>
        <taxon>Eurotiomycetidae</taxon>
        <taxon>Eurotiales</taxon>
        <taxon>Aspergillaceae</taxon>
        <taxon>Aspergillus</taxon>
        <taxon>Aspergillus subgen. Fumigati</taxon>
    </lineage>
</organism>
<dbReference type="PANTHER" id="PTHR40260:SF2">
    <property type="entry name" value="BLR8190 PROTEIN"/>
    <property type="match status" value="1"/>
</dbReference>
<sequence length="110" mass="12492">MACTITVVFPNDVDAKYDIDYYITNHMTLIEKHWSKYGLQGWSVTKYIPSLDGAPPVYAFGSEVYWESEEGMKKAFESPEAAEIMGDVPQFSNKPPIFLIGQTIRPAFNF</sequence>
<dbReference type="NCBIfam" id="TIGR02118">
    <property type="entry name" value="EthD family reductase"/>
    <property type="match status" value="1"/>
</dbReference>
<dbReference type="Gene3D" id="3.30.70.100">
    <property type="match status" value="1"/>
</dbReference>
<evidence type="ECO:0008006" key="4">
    <source>
        <dbReference type="Google" id="ProtNLM"/>
    </source>
</evidence>
<dbReference type="GO" id="GO:0016491">
    <property type="term" value="F:oxidoreductase activity"/>
    <property type="evidence" value="ECO:0007669"/>
    <property type="project" value="InterPro"/>
</dbReference>
<dbReference type="Proteomes" id="UP000465221">
    <property type="component" value="Unassembled WGS sequence"/>
</dbReference>
<evidence type="ECO:0000313" key="2">
    <source>
        <dbReference type="EMBL" id="GFF34469.1"/>
    </source>
</evidence>
<proteinExistence type="inferred from homology"/>
<dbReference type="InterPro" id="IPR011008">
    <property type="entry name" value="Dimeric_a/b-barrel"/>
</dbReference>
<dbReference type="EMBL" id="BLKC01000023">
    <property type="protein sequence ID" value="GFF34469.1"/>
    <property type="molecule type" value="Genomic_DNA"/>
</dbReference>
<evidence type="ECO:0000256" key="1">
    <source>
        <dbReference type="ARBA" id="ARBA00005986"/>
    </source>
</evidence>
<gene>
    <name evidence="2" type="ORF">IFM46972_04238</name>
</gene>
<comment type="similarity">
    <text evidence="1">Belongs to the tpcK family.</text>
</comment>
<dbReference type="InterPro" id="IPR009799">
    <property type="entry name" value="EthD_dom"/>
</dbReference>
<dbReference type="PANTHER" id="PTHR40260">
    <property type="entry name" value="BLR8190 PROTEIN"/>
    <property type="match status" value="1"/>
</dbReference>
<name>A0A8H3NMA8_9EURO</name>
<reference evidence="2 3" key="1">
    <citation type="submission" date="2020-01" db="EMBL/GenBank/DDBJ databases">
        <title>Draft genome sequence of Aspergillus udagawae IFM 46972.</title>
        <authorList>
            <person name="Takahashi H."/>
            <person name="Yaguchi T."/>
        </authorList>
    </citation>
    <scope>NUCLEOTIDE SEQUENCE [LARGE SCALE GENOMIC DNA]</scope>
    <source>
        <strain evidence="2 3">IFM 46972</strain>
    </source>
</reference>
<protein>
    <recommendedName>
        <fullName evidence="4">EthD domain-containing protein</fullName>
    </recommendedName>
</protein>
<dbReference type="SUPFAM" id="SSF54909">
    <property type="entry name" value="Dimeric alpha+beta barrel"/>
    <property type="match status" value="1"/>
</dbReference>
<evidence type="ECO:0000313" key="3">
    <source>
        <dbReference type="Proteomes" id="UP000465221"/>
    </source>
</evidence>